<evidence type="ECO:0000313" key="2">
    <source>
        <dbReference type="WBParaSite" id="nRc.2.0.1.t15295-RA"/>
    </source>
</evidence>
<keyword evidence="1" id="KW-1185">Reference proteome</keyword>
<protein>
    <submittedName>
        <fullName evidence="2">Transposase</fullName>
    </submittedName>
</protein>
<sequence length="67" mass="7647">MTENYNFEQRAVIRYLMRKGRKVTEIHTELADSGVRYFENGKAPDAETTVATEAIIQARGPQGQIFQ</sequence>
<name>A0A915INA8_ROMCU</name>
<dbReference type="Proteomes" id="UP000887565">
    <property type="component" value="Unplaced"/>
</dbReference>
<proteinExistence type="predicted"/>
<accession>A0A915INA8</accession>
<dbReference type="AlphaFoldDB" id="A0A915INA8"/>
<organism evidence="1 2">
    <name type="scientific">Romanomermis culicivorax</name>
    <name type="common">Nematode worm</name>
    <dbReference type="NCBI Taxonomy" id="13658"/>
    <lineage>
        <taxon>Eukaryota</taxon>
        <taxon>Metazoa</taxon>
        <taxon>Ecdysozoa</taxon>
        <taxon>Nematoda</taxon>
        <taxon>Enoplea</taxon>
        <taxon>Dorylaimia</taxon>
        <taxon>Mermithida</taxon>
        <taxon>Mermithoidea</taxon>
        <taxon>Mermithidae</taxon>
        <taxon>Romanomermis</taxon>
    </lineage>
</organism>
<reference evidence="2" key="1">
    <citation type="submission" date="2022-11" db="UniProtKB">
        <authorList>
            <consortium name="WormBaseParasite"/>
        </authorList>
    </citation>
    <scope>IDENTIFICATION</scope>
</reference>
<dbReference type="WBParaSite" id="nRc.2.0.1.t15295-RA">
    <property type="protein sequence ID" value="nRc.2.0.1.t15295-RA"/>
    <property type="gene ID" value="nRc.2.0.1.g15295"/>
</dbReference>
<evidence type="ECO:0000313" key="1">
    <source>
        <dbReference type="Proteomes" id="UP000887565"/>
    </source>
</evidence>